<evidence type="ECO:0000313" key="10">
    <source>
        <dbReference type="Proteomes" id="UP000004947"/>
    </source>
</evidence>
<evidence type="ECO:0000256" key="4">
    <source>
        <dbReference type="ARBA" id="ARBA00023204"/>
    </source>
</evidence>
<evidence type="ECO:0000256" key="3">
    <source>
        <dbReference type="ARBA" id="ARBA00022763"/>
    </source>
</evidence>
<dbReference type="RefSeq" id="WP_007277298.1">
    <property type="nucleotide sequence ID" value="NZ_ABCK01000003.1"/>
</dbReference>
<dbReference type="PANTHER" id="PTHR10073">
    <property type="entry name" value="DNA MISMATCH REPAIR PROTEIN MLH, PMS, MUTL"/>
    <property type="match status" value="1"/>
</dbReference>
<keyword evidence="4 5" id="KW-0234">DNA repair</keyword>
<feature type="compositionally biased region" description="Polar residues" evidence="6">
    <location>
        <begin position="415"/>
        <end position="427"/>
    </location>
</feature>
<feature type="domain" description="DNA mismatch repair protein S5" evidence="8">
    <location>
        <begin position="209"/>
        <end position="327"/>
    </location>
</feature>
<evidence type="ECO:0000259" key="8">
    <source>
        <dbReference type="SMART" id="SM01340"/>
    </source>
</evidence>
<dbReference type="Gene3D" id="3.30.1370.100">
    <property type="entry name" value="MutL, C-terminal domain, regulatory subdomain"/>
    <property type="match status" value="1"/>
</dbReference>
<evidence type="ECO:0000256" key="1">
    <source>
        <dbReference type="ARBA" id="ARBA00006082"/>
    </source>
</evidence>
<name>A6DHB3_9BACT</name>
<accession>A6DHB3</accession>
<feature type="region of interest" description="Disordered" evidence="6">
    <location>
        <begin position="381"/>
        <end position="443"/>
    </location>
</feature>
<dbReference type="InterPro" id="IPR037198">
    <property type="entry name" value="MutL_C_sf"/>
</dbReference>
<keyword evidence="3 5" id="KW-0227">DNA damage</keyword>
<dbReference type="SMART" id="SM01340">
    <property type="entry name" value="DNA_mis_repair"/>
    <property type="match status" value="1"/>
</dbReference>
<feature type="domain" description="MutL C-terminal dimerisation" evidence="7">
    <location>
        <begin position="456"/>
        <end position="600"/>
    </location>
</feature>
<comment type="function">
    <text evidence="5">This protein is involved in the repair of mismatches in DNA. It is required for dam-dependent methyl-directed DNA mismatch repair. May act as a 'molecular matchmaker', a protein that promotes the formation of a stable complex between two or more DNA-binding proteins in an ATP-dependent manner without itself being part of a final effector complex.</text>
</comment>
<dbReference type="InterPro" id="IPR002099">
    <property type="entry name" value="MutL/Mlh/PMS"/>
</dbReference>
<dbReference type="STRING" id="313628.LNTAR_14307"/>
<dbReference type="eggNOG" id="COG0323">
    <property type="taxonomic scope" value="Bacteria"/>
</dbReference>
<keyword evidence="10" id="KW-1185">Reference proteome</keyword>
<proteinExistence type="inferred from homology"/>
<evidence type="ECO:0000313" key="9">
    <source>
        <dbReference type="EMBL" id="EDM28996.1"/>
    </source>
</evidence>
<dbReference type="InterPro" id="IPR042120">
    <property type="entry name" value="MutL_C_dimsub"/>
</dbReference>
<dbReference type="InterPro" id="IPR014790">
    <property type="entry name" value="MutL_C"/>
</dbReference>
<dbReference type="GO" id="GO:0032300">
    <property type="term" value="C:mismatch repair complex"/>
    <property type="evidence" value="ECO:0007669"/>
    <property type="project" value="InterPro"/>
</dbReference>
<dbReference type="GO" id="GO:0016887">
    <property type="term" value="F:ATP hydrolysis activity"/>
    <property type="evidence" value="ECO:0007669"/>
    <property type="project" value="InterPro"/>
</dbReference>
<dbReference type="GO" id="GO:0140664">
    <property type="term" value="F:ATP-dependent DNA damage sensor activity"/>
    <property type="evidence" value="ECO:0007669"/>
    <property type="project" value="InterPro"/>
</dbReference>
<evidence type="ECO:0000256" key="5">
    <source>
        <dbReference type="HAMAP-Rule" id="MF_00149"/>
    </source>
</evidence>
<organism evidence="9 10">
    <name type="scientific">Lentisphaera araneosa HTCC2155</name>
    <dbReference type="NCBI Taxonomy" id="313628"/>
    <lineage>
        <taxon>Bacteria</taxon>
        <taxon>Pseudomonadati</taxon>
        <taxon>Lentisphaerota</taxon>
        <taxon>Lentisphaeria</taxon>
        <taxon>Lentisphaerales</taxon>
        <taxon>Lentisphaeraceae</taxon>
        <taxon>Lentisphaera</taxon>
    </lineage>
</organism>
<dbReference type="PANTHER" id="PTHR10073:SF12">
    <property type="entry name" value="DNA MISMATCH REPAIR PROTEIN MLH1"/>
    <property type="match status" value="1"/>
</dbReference>
<comment type="similarity">
    <text evidence="1 5">Belongs to the DNA mismatch repair MutL/HexB family.</text>
</comment>
<dbReference type="InterPro" id="IPR038973">
    <property type="entry name" value="MutL/Mlh/Pms-like"/>
</dbReference>
<evidence type="ECO:0000256" key="2">
    <source>
        <dbReference type="ARBA" id="ARBA00021975"/>
    </source>
</evidence>
<dbReference type="AlphaFoldDB" id="A6DHB3"/>
<dbReference type="InterPro" id="IPR020568">
    <property type="entry name" value="Ribosomal_Su5_D2-typ_SF"/>
</dbReference>
<dbReference type="InterPro" id="IPR020667">
    <property type="entry name" value="DNA_mismatch_repair_MutL"/>
</dbReference>
<dbReference type="Gene3D" id="3.30.230.10">
    <property type="match status" value="1"/>
</dbReference>
<comment type="caution">
    <text evidence="9">The sequence shown here is derived from an EMBL/GenBank/DDBJ whole genome shotgun (WGS) entry which is preliminary data.</text>
</comment>
<dbReference type="NCBIfam" id="TIGR00585">
    <property type="entry name" value="mutl"/>
    <property type="match status" value="1"/>
</dbReference>
<dbReference type="EMBL" id="ABCK01000003">
    <property type="protein sequence ID" value="EDM28996.1"/>
    <property type="molecule type" value="Genomic_DNA"/>
</dbReference>
<dbReference type="Gene3D" id="3.30.565.10">
    <property type="entry name" value="Histidine kinase-like ATPase, C-terminal domain"/>
    <property type="match status" value="1"/>
</dbReference>
<evidence type="ECO:0000259" key="7">
    <source>
        <dbReference type="SMART" id="SM00853"/>
    </source>
</evidence>
<dbReference type="SUPFAM" id="SSF55874">
    <property type="entry name" value="ATPase domain of HSP90 chaperone/DNA topoisomerase II/histidine kinase"/>
    <property type="match status" value="1"/>
</dbReference>
<dbReference type="SUPFAM" id="SSF118116">
    <property type="entry name" value="DNA mismatch repair protein MutL"/>
    <property type="match status" value="1"/>
</dbReference>
<dbReference type="GO" id="GO:0005524">
    <property type="term" value="F:ATP binding"/>
    <property type="evidence" value="ECO:0007669"/>
    <property type="project" value="InterPro"/>
</dbReference>
<dbReference type="Gene3D" id="3.30.1540.20">
    <property type="entry name" value="MutL, C-terminal domain, dimerisation subdomain"/>
    <property type="match status" value="1"/>
</dbReference>
<dbReference type="Pfam" id="PF08676">
    <property type="entry name" value="MutL_C"/>
    <property type="match status" value="1"/>
</dbReference>
<gene>
    <name evidence="5" type="primary">mutL</name>
    <name evidence="9" type="ORF">LNTAR_14307</name>
</gene>
<dbReference type="InterPro" id="IPR036890">
    <property type="entry name" value="HATPase_C_sf"/>
</dbReference>
<dbReference type="InterPro" id="IPR013507">
    <property type="entry name" value="DNA_mismatch_S5_2-like"/>
</dbReference>
<protein>
    <recommendedName>
        <fullName evidence="2 5">DNA mismatch repair protein MutL</fullName>
    </recommendedName>
</protein>
<dbReference type="CDD" id="cd00782">
    <property type="entry name" value="MutL_Trans"/>
    <property type="match status" value="1"/>
</dbReference>
<dbReference type="InterPro" id="IPR014721">
    <property type="entry name" value="Ribsml_uS5_D2-typ_fold_subgr"/>
</dbReference>
<dbReference type="GO" id="GO:0030983">
    <property type="term" value="F:mismatched DNA binding"/>
    <property type="evidence" value="ECO:0007669"/>
    <property type="project" value="InterPro"/>
</dbReference>
<dbReference type="Proteomes" id="UP000004947">
    <property type="component" value="Unassembled WGS sequence"/>
</dbReference>
<dbReference type="Pfam" id="PF01119">
    <property type="entry name" value="DNA_mis_repair"/>
    <property type="match status" value="1"/>
</dbReference>
<sequence>MADVKVLSAEIANRIAAGEVVERPASVLKELVDNAVDAGATRIIVRTENAGTSLIEVSDNGSGMNQNNALLCLEQHATSKITDASDLDAISSYGFRGEAIPSVASVSRFTILTRLHDDLEGTMIQVNGGEIASVEKIGCAPGTCIRVAKLFYNVPARKKFLKSQRTEDFHIQETFIQMALSRPDIHMELHCDKRKVFNIPPSQDTRTRLSSFVSRDQVKEMMEVDYQEAGISVKGLCSRPGLARGNSREQRFFINQRPIIAPEINRAIRNAYEGIINKGQFAPCILYIEIDPSRVDINVHPAKREVRFREPQLICQVISHSLELALRQLSGSQQKLVAPTFLNPAIQVTSSRVSLSLDTAKNLSENNELNKQQAEARKDLTSVNVDSQISHQNSVDLTKSEAVQHPPRKEEVNPVPSSNAPQVNPAQNEVPESKPEIQSTSIEKKEFSHGLDKLDIISFYNSEYLICQGDNGLIILSLKAARERIVFEQMLNNYRSNIDHTQALLIPVSLELNHSDSHLIEKYHSQLSELGLGLRHFGANTWLLDSTPLSFPEDNLFGLIRKIIDLLHHSPESLKRDIHLNLAKTICKATSSHIKFNETSSEKILLELDKCETPYSCPQGRPVFINISDNELKKRFGRN</sequence>
<dbReference type="CDD" id="cd16926">
    <property type="entry name" value="HATPase_MutL-MLH-PMS-like"/>
    <property type="match status" value="1"/>
</dbReference>
<dbReference type="FunFam" id="3.30.565.10:FF:000003">
    <property type="entry name" value="DNA mismatch repair endonuclease MutL"/>
    <property type="match status" value="1"/>
</dbReference>
<feature type="compositionally biased region" description="Polar residues" evidence="6">
    <location>
        <begin position="381"/>
        <end position="397"/>
    </location>
</feature>
<evidence type="ECO:0000256" key="6">
    <source>
        <dbReference type="SAM" id="MobiDB-lite"/>
    </source>
</evidence>
<dbReference type="InterPro" id="IPR042121">
    <property type="entry name" value="MutL_C_regsub"/>
</dbReference>
<dbReference type="Pfam" id="PF13589">
    <property type="entry name" value="HATPase_c_3"/>
    <property type="match status" value="1"/>
</dbReference>
<dbReference type="GO" id="GO:0006298">
    <property type="term" value="P:mismatch repair"/>
    <property type="evidence" value="ECO:0007669"/>
    <property type="project" value="UniProtKB-UniRule"/>
</dbReference>
<reference evidence="9 10" key="1">
    <citation type="journal article" date="2010" name="J. Bacteriol.">
        <title>Genome sequence of Lentisphaera araneosa HTCC2155T, the type species of the order Lentisphaerales in the phylum Lentisphaerae.</title>
        <authorList>
            <person name="Thrash J.C."/>
            <person name="Cho J.C."/>
            <person name="Vergin K.L."/>
            <person name="Morris R.M."/>
            <person name="Giovannoni S.J."/>
        </authorList>
    </citation>
    <scope>NUCLEOTIDE SEQUENCE [LARGE SCALE GENOMIC DNA]</scope>
    <source>
        <strain evidence="9 10">HTCC2155</strain>
    </source>
</reference>
<dbReference type="SMART" id="SM00853">
    <property type="entry name" value="MutL_C"/>
    <property type="match status" value="1"/>
</dbReference>
<dbReference type="SUPFAM" id="SSF54211">
    <property type="entry name" value="Ribosomal protein S5 domain 2-like"/>
    <property type="match status" value="1"/>
</dbReference>
<dbReference type="HAMAP" id="MF_00149">
    <property type="entry name" value="DNA_mis_repair"/>
    <property type="match status" value="1"/>
</dbReference>
<dbReference type="OrthoDB" id="9763467at2"/>